<dbReference type="Pfam" id="PF04145">
    <property type="entry name" value="Ctr"/>
    <property type="match status" value="1"/>
</dbReference>
<accession>A0A9P7W020</accession>
<organism evidence="7 8">
    <name type="scientific">Guyanagaster necrorhizus</name>
    <dbReference type="NCBI Taxonomy" id="856835"/>
    <lineage>
        <taxon>Eukaryota</taxon>
        <taxon>Fungi</taxon>
        <taxon>Dikarya</taxon>
        <taxon>Basidiomycota</taxon>
        <taxon>Agaricomycotina</taxon>
        <taxon>Agaricomycetes</taxon>
        <taxon>Agaricomycetidae</taxon>
        <taxon>Agaricales</taxon>
        <taxon>Marasmiineae</taxon>
        <taxon>Physalacriaceae</taxon>
        <taxon>Guyanagaster</taxon>
    </lineage>
</organism>
<protein>
    <recommendedName>
        <fullName evidence="6">Copper transport protein</fullName>
    </recommendedName>
</protein>
<dbReference type="Proteomes" id="UP000812287">
    <property type="component" value="Unassembled WGS sequence"/>
</dbReference>
<dbReference type="GO" id="GO:0005375">
    <property type="term" value="F:copper ion transmembrane transporter activity"/>
    <property type="evidence" value="ECO:0007669"/>
    <property type="project" value="UniProtKB-UniRule"/>
</dbReference>
<keyword evidence="6" id="KW-0813">Transport</keyword>
<keyword evidence="6" id="KW-0186">Copper</keyword>
<keyword evidence="6" id="KW-0187">Copper transport</keyword>
<proteinExistence type="inferred from homology"/>
<feature type="transmembrane region" description="Helical" evidence="6">
    <location>
        <begin position="160"/>
        <end position="180"/>
    </location>
</feature>
<gene>
    <name evidence="7" type="ORF">BT62DRAFT_591934</name>
</gene>
<keyword evidence="4 6" id="KW-1133">Transmembrane helix</keyword>
<keyword evidence="8" id="KW-1185">Reference proteome</keyword>
<keyword evidence="6" id="KW-0406">Ion transport</keyword>
<comment type="similarity">
    <text evidence="2 6">Belongs to the copper transporter (Ctr) (TC 1.A.56) family. SLC31A subfamily.</text>
</comment>
<sequence length="199" mass="22225">MEINRAYLPLSFLVLRQVQMYLLPRMDMGSSSSSSSSCTISMLWNWTTVDACFISSQWHIRTVGAYVGSLIGVFVWVVVLEAFRRLSREYDRRIIMEWKNSRASVETAAHDSIKGLSGPDIMRFGGANGEFRPTHSQQLIRSIFHAVQFGAGYMLMLLAMYYNGGILLVIFVATFVGYFISGRDMPGGGSQSEGGKECC</sequence>
<feature type="transmembrane region" description="Helical" evidence="6">
    <location>
        <begin position="63"/>
        <end position="83"/>
    </location>
</feature>
<evidence type="ECO:0000256" key="5">
    <source>
        <dbReference type="ARBA" id="ARBA00023136"/>
    </source>
</evidence>
<evidence type="ECO:0000256" key="6">
    <source>
        <dbReference type="RuleBase" id="RU367022"/>
    </source>
</evidence>
<evidence type="ECO:0000256" key="4">
    <source>
        <dbReference type="ARBA" id="ARBA00022989"/>
    </source>
</evidence>
<reference evidence="7" key="1">
    <citation type="submission" date="2020-11" db="EMBL/GenBank/DDBJ databases">
        <title>Adaptations for nitrogen fixation in a non-lichenized fungal sporocarp promotes dispersal by wood-feeding termites.</title>
        <authorList>
            <consortium name="DOE Joint Genome Institute"/>
            <person name="Koch R.A."/>
            <person name="Yoon G."/>
            <person name="Arayal U."/>
            <person name="Lail K."/>
            <person name="Amirebrahimi M."/>
            <person name="Labutti K."/>
            <person name="Lipzen A."/>
            <person name="Riley R."/>
            <person name="Barry K."/>
            <person name="Henrissat B."/>
            <person name="Grigoriev I.V."/>
            <person name="Herr J.R."/>
            <person name="Aime M.C."/>
        </authorList>
    </citation>
    <scope>NUCLEOTIDE SEQUENCE</scope>
    <source>
        <strain evidence="7">MCA 3950</strain>
    </source>
</reference>
<keyword evidence="3 6" id="KW-0812">Transmembrane</keyword>
<dbReference type="GeneID" id="66103831"/>
<comment type="subcellular location">
    <subcellularLocation>
        <location evidence="1 6">Membrane</location>
        <topology evidence="1 6">Multi-pass membrane protein</topology>
    </subcellularLocation>
</comment>
<dbReference type="AlphaFoldDB" id="A0A9P7W020"/>
<dbReference type="GO" id="GO:0016020">
    <property type="term" value="C:membrane"/>
    <property type="evidence" value="ECO:0007669"/>
    <property type="project" value="UniProtKB-SubCell"/>
</dbReference>
<dbReference type="PANTHER" id="PTHR12483:SF73">
    <property type="entry name" value="COPPER TRANSPORT PROTEIN CTR3"/>
    <property type="match status" value="1"/>
</dbReference>
<evidence type="ECO:0000256" key="3">
    <source>
        <dbReference type="ARBA" id="ARBA00022692"/>
    </source>
</evidence>
<evidence type="ECO:0000313" key="8">
    <source>
        <dbReference type="Proteomes" id="UP000812287"/>
    </source>
</evidence>
<dbReference type="OrthoDB" id="161814at2759"/>
<dbReference type="InterPro" id="IPR007274">
    <property type="entry name" value="Cop_transporter"/>
</dbReference>
<name>A0A9P7W020_9AGAR</name>
<evidence type="ECO:0000256" key="1">
    <source>
        <dbReference type="ARBA" id="ARBA00004141"/>
    </source>
</evidence>
<keyword evidence="5 6" id="KW-0472">Membrane</keyword>
<dbReference type="EMBL" id="MU250527">
    <property type="protein sequence ID" value="KAG7449565.1"/>
    <property type="molecule type" value="Genomic_DNA"/>
</dbReference>
<evidence type="ECO:0000256" key="2">
    <source>
        <dbReference type="ARBA" id="ARBA00006921"/>
    </source>
</evidence>
<comment type="caution">
    <text evidence="7">The sequence shown here is derived from an EMBL/GenBank/DDBJ whole genome shotgun (WGS) entry which is preliminary data.</text>
</comment>
<evidence type="ECO:0000313" key="7">
    <source>
        <dbReference type="EMBL" id="KAG7449565.1"/>
    </source>
</evidence>
<dbReference type="RefSeq" id="XP_043043065.1">
    <property type="nucleotide sequence ID" value="XM_043181535.1"/>
</dbReference>
<dbReference type="PANTHER" id="PTHR12483">
    <property type="entry name" value="SOLUTE CARRIER FAMILY 31 COPPER TRANSPORTERS"/>
    <property type="match status" value="1"/>
</dbReference>